<evidence type="ECO:0000256" key="5">
    <source>
        <dbReference type="ARBA" id="ARBA00037382"/>
    </source>
</evidence>
<dbReference type="InterPro" id="IPR051095">
    <property type="entry name" value="Dros_DevTransReg"/>
</dbReference>
<sequence>MADGLLSLSWNNHSATFCHALSSLRAKDRYADVTLSCEGKFYAVHKLVLSTCSEYFDNIFEQTPCKHPIIVLANIQQAELEAILSYMYDGTVTVSQSNLPRLIKVAELLQIKGLAVPDEPPKSSSAPHHRRQSQDSSSGKNSPSPRTKLNNSSEISEDPLPKRIRRESDFTQVDPLESPASVSNSQHQEDSVEFTLEEKYDPGSETIAEAELESQTLVSSQDSNCGDYIKKEVTEPPEDSESSVADPGVTYIERGLSDVSGGDSLEALKHTQPPGLQSLLRQESYSEEINTTVAGPSGMQTWFGSEPLSALPASKTNLASDNQFFGFTSPQPTQKRETLLCDGCSRWQYETRENDVTKDKNRTAVKEELDINRLCHLCNPNFKQEEECTTTLDIGTTSVEDPQPKEMSACTYEGITYKKILSSSQRGHHKLLDSLGYAYTVKRITLTAVHWRCAVRNKNMKCNVTIKEEDDRFTRGPNPHCHPPSVYQSRPTTIFKKKAVEDVF</sequence>
<keyword evidence="4" id="KW-0539">Nucleus</keyword>
<dbReference type="CDD" id="cd18315">
    <property type="entry name" value="BTB_POZ_BAB-like"/>
    <property type="match status" value="1"/>
</dbReference>
<evidence type="ECO:0000256" key="2">
    <source>
        <dbReference type="ARBA" id="ARBA00022782"/>
    </source>
</evidence>
<feature type="region of interest" description="Disordered" evidence="6">
    <location>
        <begin position="213"/>
        <end position="245"/>
    </location>
</feature>
<dbReference type="GO" id="GO:0007526">
    <property type="term" value="P:larval somatic muscle development"/>
    <property type="evidence" value="ECO:0007669"/>
    <property type="project" value="UniProtKB-ARBA"/>
</dbReference>
<dbReference type="EMBL" id="GDRN01060557">
    <property type="protein sequence ID" value="JAI65347.1"/>
    <property type="molecule type" value="Transcribed_RNA"/>
</dbReference>
<keyword evidence="3" id="KW-0524">Neurogenesis</keyword>
<keyword evidence="1" id="KW-0217">Developmental protein</keyword>
<feature type="compositionally biased region" description="Polar residues" evidence="6">
    <location>
        <begin position="213"/>
        <end position="224"/>
    </location>
</feature>
<dbReference type="GO" id="GO:0008406">
    <property type="term" value="P:gonad development"/>
    <property type="evidence" value="ECO:0007669"/>
    <property type="project" value="UniProtKB-ARBA"/>
</dbReference>
<evidence type="ECO:0000256" key="3">
    <source>
        <dbReference type="ARBA" id="ARBA00022902"/>
    </source>
</evidence>
<protein>
    <recommendedName>
        <fullName evidence="7">BTB domain-containing protein</fullName>
    </recommendedName>
</protein>
<evidence type="ECO:0000256" key="4">
    <source>
        <dbReference type="ARBA" id="ARBA00023242"/>
    </source>
</evidence>
<comment type="function">
    <text evidence="5">Putative transcription factor required for axon growth and guidance in the central and peripheral nervous systems. Repels CNS axons away from the midline by promoting the expression of the midline repellent sli and its receptor robo.</text>
</comment>
<dbReference type="AlphaFoldDB" id="A0A0P4WFQ1"/>
<name>A0A0P4WFQ1_SCYOL</name>
<feature type="region of interest" description="Disordered" evidence="6">
    <location>
        <begin position="116"/>
        <end position="164"/>
    </location>
</feature>
<dbReference type="SUPFAM" id="SSF54695">
    <property type="entry name" value="POZ domain"/>
    <property type="match status" value="1"/>
</dbReference>
<evidence type="ECO:0000313" key="8">
    <source>
        <dbReference type="EMBL" id="JAI65347.1"/>
    </source>
</evidence>
<evidence type="ECO:0000256" key="1">
    <source>
        <dbReference type="ARBA" id="ARBA00022473"/>
    </source>
</evidence>
<dbReference type="GO" id="GO:0016199">
    <property type="term" value="P:axon midline choice point recognition"/>
    <property type="evidence" value="ECO:0007669"/>
    <property type="project" value="UniProtKB-ARBA"/>
</dbReference>
<evidence type="ECO:0000256" key="6">
    <source>
        <dbReference type="SAM" id="MobiDB-lite"/>
    </source>
</evidence>
<dbReference type="GO" id="GO:0045467">
    <property type="term" value="P:R7 cell development"/>
    <property type="evidence" value="ECO:0007669"/>
    <property type="project" value="UniProtKB-ARBA"/>
</dbReference>
<dbReference type="GO" id="GO:0035167">
    <property type="term" value="P:larval lymph gland hemopoiesis"/>
    <property type="evidence" value="ECO:0007669"/>
    <property type="project" value="UniProtKB-ARBA"/>
</dbReference>
<organism evidence="8">
    <name type="scientific">Scylla olivacea</name>
    <name type="common">Orange mud crab</name>
    <name type="synonym">Cancer olivacea</name>
    <dbReference type="NCBI Taxonomy" id="85551"/>
    <lineage>
        <taxon>Eukaryota</taxon>
        <taxon>Metazoa</taxon>
        <taxon>Ecdysozoa</taxon>
        <taxon>Arthropoda</taxon>
        <taxon>Crustacea</taxon>
        <taxon>Multicrustacea</taxon>
        <taxon>Malacostraca</taxon>
        <taxon>Eumalacostraca</taxon>
        <taxon>Eucarida</taxon>
        <taxon>Decapoda</taxon>
        <taxon>Pleocyemata</taxon>
        <taxon>Brachyura</taxon>
        <taxon>Eubrachyura</taxon>
        <taxon>Portunoidea</taxon>
        <taxon>Portunidae</taxon>
        <taxon>Portuninae</taxon>
        <taxon>Scylla</taxon>
    </lineage>
</organism>
<feature type="domain" description="BTB" evidence="7">
    <location>
        <begin position="31"/>
        <end position="96"/>
    </location>
</feature>
<dbReference type="GO" id="GO:0048813">
    <property type="term" value="P:dendrite morphogenesis"/>
    <property type="evidence" value="ECO:0007669"/>
    <property type="project" value="UniProtKB-ARBA"/>
</dbReference>
<feature type="compositionally biased region" description="Polar residues" evidence="6">
    <location>
        <begin position="134"/>
        <end position="154"/>
    </location>
</feature>
<dbReference type="PANTHER" id="PTHR23110">
    <property type="entry name" value="BTB DOMAIN TRANSCRIPTION FACTOR"/>
    <property type="match status" value="1"/>
</dbReference>
<dbReference type="Gene3D" id="3.30.710.10">
    <property type="entry name" value="Potassium Channel Kv1.1, Chain A"/>
    <property type="match status" value="1"/>
</dbReference>
<dbReference type="GO" id="GO:0005634">
    <property type="term" value="C:nucleus"/>
    <property type="evidence" value="ECO:0007669"/>
    <property type="project" value="TreeGrafter"/>
</dbReference>
<dbReference type="GO" id="GO:0045476">
    <property type="term" value="P:nurse cell apoptotic process"/>
    <property type="evidence" value="ECO:0007669"/>
    <property type="project" value="UniProtKB-ARBA"/>
</dbReference>
<dbReference type="PANTHER" id="PTHR23110:SF111">
    <property type="entry name" value="LONGITUDINALS LACKING PROTEIN, ISOFORMS F_I_K_T"/>
    <property type="match status" value="1"/>
</dbReference>
<dbReference type="PROSITE" id="PS50097">
    <property type="entry name" value="BTB"/>
    <property type="match status" value="1"/>
</dbReference>
<dbReference type="SMART" id="SM00225">
    <property type="entry name" value="BTB"/>
    <property type="match status" value="1"/>
</dbReference>
<dbReference type="InterPro" id="IPR000210">
    <property type="entry name" value="BTB/POZ_dom"/>
</dbReference>
<dbReference type="Gene3D" id="2.20.25.240">
    <property type="match status" value="1"/>
</dbReference>
<evidence type="ECO:0000259" key="7">
    <source>
        <dbReference type="PROSITE" id="PS50097"/>
    </source>
</evidence>
<dbReference type="GO" id="GO:0007464">
    <property type="term" value="P:R3/R4 cell fate commitment"/>
    <property type="evidence" value="ECO:0007669"/>
    <property type="project" value="UniProtKB-ARBA"/>
</dbReference>
<accession>A0A0P4WFQ1</accession>
<proteinExistence type="predicted"/>
<keyword evidence="2" id="KW-0221">Differentiation</keyword>
<reference evidence="8" key="1">
    <citation type="submission" date="2015-09" db="EMBL/GenBank/DDBJ databases">
        <title>Scylla olivacea transcriptome.</title>
        <authorList>
            <person name="Ikhwanuddin M."/>
        </authorList>
    </citation>
    <scope>NUCLEOTIDE SEQUENCE</scope>
</reference>
<dbReference type="InterPro" id="IPR011333">
    <property type="entry name" value="SKP1/BTB/POZ_sf"/>
</dbReference>
<dbReference type="GO" id="GO:0006357">
    <property type="term" value="P:regulation of transcription by RNA polymerase II"/>
    <property type="evidence" value="ECO:0007669"/>
    <property type="project" value="TreeGrafter"/>
</dbReference>
<dbReference type="Pfam" id="PF00651">
    <property type="entry name" value="BTB"/>
    <property type="match status" value="1"/>
</dbReference>